<accession>A0A0C9UXD4</accession>
<protein>
    <submittedName>
        <fullName evidence="1">Uncharacterized protein</fullName>
    </submittedName>
</protein>
<reference evidence="1 2" key="1">
    <citation type="submission" date="2014-06" db="EMBL/GenBank/DDBJ databases">
        <title>Evolutionary Origins and Diversification of the Mycorrhizal Mutualists.</title>
        <authorList>
            <consortium name="DOE Joint Genome Institute"/>
            <consortium name="Mycorrhizal Genomics Consortium"/>
            <person name="Kohler A."/>
            <person name="Kuo A."/>
            <person name="Nagy L.G."/>
            <person name="Floudas D."/>
            <person name="Copeland A."/>
            <person name="Barry K.W."/>
            <person name="Cichocki N."/>
            <person name="Veneault-Fourrey C."/>
            <person name="LaButti K."/>
            <person name="Lindquist E.A."/>
            <person name="Lipzen A."/>
            <person name="Lundell T."/>
            <person name="Morin E."/>
            <person name="Murat C."/>
            <person name="Riley R."/>
            <person name="Ohm R."/>
            <person name="Sun H."/>
            <person name="Tunlid A."/>
            <person name="Henrissat B."/>
            <person name="Grigoriev I.V."/>
            <person name="Hibbett D.S."/>
            <person name="Martin F."/>
        </authorList>
    </citation>
    <scope>NUCLEOTIDE SEQUENCE [LARGE SCALE GENOMIC DNA]</scope>
    <source>
        <strain evidence="1 2">SS14</strain>
    </source>
</reference>
<dbReference type="AlphaFoldDB" id="A0A0C9UXD4"/>
<gene>
    <name evidence="1" type="ORF">M422DRAFT_257601</name>
</gene>
<evidence type="ECO:0000313" key="2">
    <source>
        <dbReference type="Proteomes" id="UP000054279"/>
    </source>
</evidence>
<organism evidence="1 2">
    <name type="scientific">Sphaerobolus stellatus (strain SS14)</name>
    <dbReference type="NCBI Taxonomy" id="990650"/>
    <lineage>
        <taxon>Eukaryota</taxon>
        <taxon>Fungi</taxon>
        <taxon>Dikarya</taxon>
        <taxon>Basidiomycota</taxon>
        <taxon>Agaricomycotina</taxon>
        <taxon>Agaricomycetes</taxon>
        <taxon>Phallomycetidae</taxon>
        <taxon>Geastrales</taxon>
        <taxon>Sphaerobolaceae</taxon>
        <taxon>Sphaerobolus</taxon>
    </lineage>
</organism>
<sequence>MSEPLLPADLGYAKLTAGVIFDPGPLICHMTNMTILTTFKTRSGLLPFLRLLSSSSPCLVSLNLSQPVHASNFSVNHIHPDTLTCHPLGRLKNIRLSDICIAKDTKKGGYRPAQLDHLKPIIPRNGLLPHPKKIPGNNPDDPENAMGSILPAFFQRHPKITSLGITVWREGLGFVPFPLTQEMLPNLRKISTEFQIHGILSLSMVGQLTHVCGAFSDLTMAHLEELNNLTQCVATLDMQIRDFLKHLPSDIHKLAIQESVEQNGDSATMSGSLVFTYCTNTTI</sequence>
<dbReference type="EMBL" id="KN837151">
    <property type="protein sequence ID" value="KIJ39549.1"/>
    <property type="molecule type" value="Genomic_DNA"/>
</dbReference>
<evidence type="ECO:0000313" key="1">
    <source>
        <dbReference type="EMBL" id="KIJ39549.1"/>
    </source>
</evidence>
<keyword evidence="2" id="KW-1185">Reference proteome</keyword>
<dbReference type="HOGENOM" id="CLU_984097_0_0_1"/>
<proteinExistence type="predicted"/>
<name>A0A0C9UXD4_SPHS4</name>
<dbReference type="Proteomes" id="UP000054279">
    <property type="component" value="Unassembled WGS sequence"/>
</dbReference>